<feature type="compositionally biased region" description="Basic residues" evidence="2">
    <location>
        <begin position="1"/>
        <end position="15"/>
    </location>
</feature>
<evidence type="ECO:0000313" key="5">
    <source>
        <dbReference type="Proteomes" id="UP000007799"/>
    </source>
</evidence>
<dbReference type="GeneID" id="16073045"/>
<feature type="region of interest" description="Disordered" evidence="2">
    <location>
        <begin position="151"/>
        <end position="170"/>
    </location>
</feature>
<keyword evidence="5" id="KW-1185">Reference proteome</keyword>
<evidence type="ECO:0000313" key="4">
    <source>
        <dbReference type="EMBL" id="EGD74834.1"/>
    </source>
</evidence>
<feature type="coiled-coil region" evidence="1">
    <location>
        <begin position="177"/>
        <end position="218"/>
    </location>
</feature>
<feature type="region of interest" description="Disordered" evidence="2">
    <location>
        <begin position="84"/>
        <end position="134"/>
    </location>
</feature>
<feature type="region of interest" description="Disordered" evidence="2">
    <location>
        <begin position="1"/>
        <end position="59"/>
    </location>
</feature>
<dbReference type="KEGG" id="sre:PTSG_12534"/>
<dbReference type="InParanoid" id="F2UDY4"/>
<dbReference type="EMBL" id="GL832970">
    <property type="protein sequence ID" value="EGD74834.1"/>
    <property type="molecule type" value="Genomic_DNA"/>
</dbReference>
<dbReference type="AlphaFoldDB" id="F2UDY4"/>
<name>F2UDY4_SALR5</name>
<evidence type="ECO:0000256" key="2">
    <source>
        <dbReference type="SAM" id="MobiDB-lite"/>
    </source>
</evidence>
<accession>F2UDY4</accession>
<keyword evidence="3" id="KW-0472">Membrane</keyword>
<evidence type="ECO:0000256" key="1">
    <source>
        <dbReference type="SAM" id="Coils"/>
    </source>
</evidence>
<gene>
    <name evidence="4" type="ORF">PTSG_12534</name>
</gene>
<keyword evidence="3" id="KW-1133">Transmembrane helix</keyword>
<sequence length="297" mass="33212">MGRRGKGNKGRKGEHKKGDAHGSSATVDDAAIPNVNGTASQAGQQFVKQPKSTMRAGNGKVMTPHMEFIDGLDGHHRINAMAHKKEGERQGDVGHEDDDGLGSSASTLTTPVTKEHNSQQQRQQRPVGLDFGRRVSAPALTISELEEEYTEMHNTHHTTRTTHVVKTPLSPQSREKLVKLQEIVRSLKLELDRVRDENLELRARNQQLLRQRQQEQQQQQQQHLVDPVRNSNGCSWTRLALAGMLMLLGLFVLLGLMDDEHICADSKDYLTRTAGVFVRTYLPPLPGRQPVSDFVFQ</sequence>
<feature type="transmembrane region" description="Helical" evidence="3">
    <location>
        <begin position="239"/>
        <end position="257"/>
    </location>
</feature>
<keyword evidence="1" id="KW-0175">Coiled coil</keyword>
<feature type="compositionally biased region" description="Basic and acidic residues" evidence="2">
    <location>
        <begin position="84"/>
        <end position="94"/>
    </location>
</feature>
<proteinExistence type="predicted"/>
<dbReference type="RefSeq" id="XP_004992479.1">
    <property type="nucleotide sequence ID" value="XM_004992422.1"/>
</dbReference>
<feature type="compositionally biased region" description="Polar residues" evidence="2">
    <location>
        <begin position="35"/>
        <end position="52"/>
    </location>
</feature>
<protein>
    <submittedName>
        <fullName evidence="4">Uncharacterized protein</fullName>
    </submittedName>
</protein>
<organism evidence="5">
    <name type="scientific">Salpingoeca rosetta (strain ATCC 50818 / BSB-021)</name>
    <dbReference type="NCBI Taxonomy" id="946362"/>
    <lineage>
        <taxon>Eukaryota</taxon>
        <taxon>Choanoflagellata</taxon>
        <taxon>Craspedida</taxon>
        <taxon>Salpingoecidae</taxon>
        <taxon>Salpingoeca</taxon>
    </lineage>
</organism>
<feature type="compositionally biased region" description="Polar residues" evidence="2">
    <location>
        <begin position="103"/>
        <end position="124"/>
    </location>
</feature>
<keyword evidence="3" id="KW-0812">Transmembrane</keyword>
<dbReference type="Proteomes" id="UP000007799">
    <property type="component" value="Unassembled WGS sequence"/>
</dbReference>
<reference evidence="4" key="1">
    <citation type="submission" date="2009-08" db="EMBL/GenBank/DDBJ databases">
        <title>Annotation of Salpingoeca rosetta.</title>
        <authorList>
            <consortium name="The Broad Institute Genome Sequencing Platform"/>
            <person name="Russ C."/>
            <person name="Cuomo C."/>
            <person name="Burger G."/>
            <person name="Gray M.W."/>
            <person name="Holland P.W.H."/>
            <person name="King N."/>
            <person name="Lang F.B.F."/>
            <person name="Roger A.J."/>
            <person name="Ruiz-Trillo I."/>
            <person name="Young S.K."/>
            <person name="Zeng Q."/>
            <person name="Gargeya S."/>
            <person name="Alvarado L."/>
            <person name="Berlin A."/>
            <person name="Chapman S.B."/>
            <person name="Chen Z."/>
            <person name="Freedman E."/>
            <person name="Gellesch M."/>
            <person name="Goldberg J."/>
            <person name="Griggs A."/>
            <person name="Gujja S."/>
            <person name="Heilman E."/>
            <person name="Heiman D."/>
            <person name="Howarth C."/>
            <person name="Mehta T."/>
            <person name="Neiman D."/>
            <person name="Pearson M."/>
            <person name="Roberts A."/>
            <person name="Saif S."/>
            <person name="Shea T."/>
            <person name="Shenoy N."/>
            <person name="Sisk P."/>
            <person name="Stolte C."/>
            <person name="Sykes S."/>
            <person name="White J."/>
            <person name="Yandava C."/>
            <person name="Haas B."/>
            <person name="Nusbaum C."/>
            <person name="Birren B."/>
        </authorList>
    </citation>
    <scope>NUCLEOTIDE SEQUENCE [LARGE SCALE GENOMIC DNA]</scope>
    <source>
        <strain evidence="4">ATCC 50818</strain>
    </source>
</reference>
<evidence type="ECO:0000256" key="3">
    <source>
        <dbReference type="SAM" id="Phobius"/>
    </source>
</evidence>